<dbReference type="Proteomes" id="UP000460718">
    <property type="component" value="Unassembled WGS sequence"/>
</dbReference>
<dbReference type="Proteomes" id="UP000488956">
    <property type="component" value="Unassembled WGS sequence"/>
</dbReference>
<dbReference type="EMBL" id="QXGB01001559">
    <property type="protein sequence ID" value="KAE9188862.1"/>
    <property type="molecule type" value="Genomic_DNA"/>
</dbReference>
<accession>A0A6A3E5H6</accession>
<protein>
    <submittedName>
        <fullName evidence="2">Uncharacterized protein</fullName>
    </submittedName>
</protein>
<keyword evidence="12" id="KW-1185">Reference proteome</keyword>
<sequence>MICTGTCSLLTIICTAYIVSFIRICEDGLNRIDSCDIQPITSPQLTTNSYSESEVAHISWCVRVHETYATSDWSKPVGIDSEGSQFPSRFYKFG</sequence>
<name>A0A6A3E5H6_9STRA</name>
<comment type="caution">
    <text evidence="2">The sequence shown here is derived from an EMBL/GenBank/DDBJ whole genome shotgun (WGS) entry which is preliminary data.</text>
</comment>
<evidence type="ECO:0000256" key="1">
    <source>
        <dbReference type="SAM" id="SignalP"/>
    </source>
</evidence>
<evidence type="ECO:0000313" key="3">
    <source>
        <dbReference type="EMBL" id="KAE8988997.1"/>
    </source>
</evidence>
<evidence type="ECO:0000313" key="6">
    <source>
        <dbReference type="EMBL" id="KAE9090123.1"/>
    </source>
</evidence>
<evidence type="ECO:0000313" key="15">
    <source>
        <dbReference type="Proteomes" id="UP000440732"/>
    </source>
</evidence>
<gene>
    <name evidence="10" type="ORF">PF001_g22857</name>
    <name evidence="9" type="ORF">PF002_g16896</name>
    <name evidence="8" type="ORF">PF004_g18797</name>
    <name evidence="7" type="ORF">PF005_g19890</name>
    <name evidence="4" type="ORF">PF006_g29413</name>
    <name evidence="5" type="ORF">PF007_g19756</name>
    <name evidence="2" type="ORF">PF009_g21016</name>
    <name evidence="6" type="ORF">PF010_g18711</name>
    <name evidence="3" type="ORF">PF011_g18949</name>
</gene>
<keyword evidence="1" id="KW-0732">Signal</keyword>
<evidence type="ECO:0000313" key="12">
    <source>
        <dbReference type="Proteomes" id="UP000433483"/>
    </source>
</evidence>
<evidence type="ECO:0000313" key="2">
    <source>
        <dbReference type="EMBL" id="KAE8928855.1"/>
    </source>
</evidence>
<feature type="chain" id="PRO_5036379348" evidence="1">
    <location>
        <begin position="22"/>
        <end position="94"/>
    </location>
</feature>
<evidence type="ECO:0000313" key="8">
    <source>
        <dbReference type="EMBL" id="KAE9201119.1"/>
    </source>
</evidence>
<dbReference type="Proteomes" id="UP000429523">
    <property type="component" value="Unassembled WGS sequence"/>
</dbReference>
<dbReference type="EMBL" id="QXGC01001527">
    <property type="protein sequence ID" value="KAE9201119.1"/>
    <property type="molecule type" value="Genomic_DNA"/>
</dbReference>
<evidence type="ECO:0000313" key="10">
    <source>
        <dbReference type="EMBL" id="KAE9283406.1"/>
    </source>
</evidence>
<evidence type="ECO:0000313" key="5">
    <source>
        <dbReference type="EMBL" id="KAE9089003.1"/>
    </source>
</evidence>
<dbReference type="AlphaFoldDB" id="A0A6A3E5H6"/>
<dbReference type="EMBL" id="QXFW01001559">
    <property type="protein sequence ID" value="KAE8988997.1"/>
    <property type="molecule type" value="Genomic_DNA"/>
</dbReference>
<evidence type="ECO:0000313" key="18">
    <source>
        <dbReference type="Proteomes" id="UP000476176"/>
    </source>
</evidence>
<dbReference type="EMBL" id="QXGD01001024">
    <property type="protein sequence ID" value="KAE9217082.1"/>
    <property type="molecule type" value="Genomic_DNA"/>
</dbReference>
<proteinExistence type="predicted"/>
<evidence type="ECO:0000313" key="19">
    <source>
        <dbReference type="Proteomes" id="UP000488956"/>
    </source>
</evidence>
<evidence type="ECO:0000313" key="11">
    <source>
        <dbReference type="Proteomes" id="UP000429523"/>
    </source>
</evidence>
<dbReference type="Proteomes" id="UP000440732">
    <property type="component" value="Unassembled WGS sequence"/>
</dbReference>
<dbReference type="EMBL" id="QXGA01004909">
    <property type="protein sequence ID" value="KAE9070163.1"/>
    <property type="molecule type" value="Genomic_DNA"/>
</dbReference>
<dbReference type="OrthoDB" id="10568074at2759"/>
<dbReference type="Proteomes" id="UP000437068">
    <property type="component" value="Unassembled WGS sequence"/>
</dbReference>
<evidence type="ECO:0000313" key="7">
    <source>
        <dbReference type="EMBL" id="KAE9188862.1"/>
    </source>
</evidence>
<evidence type="ECO:0000313" key="13">
    <source>
        <dbReference type="Proteomes" id="UP000437068"/>
    </source>
</evidence>
<dbReference type="EMBL" id="QXFX01001447">
    <property type="protein sequence ID" value="KAE9090123.1"/>
    <property type="molecule type" value="Genomic_DNA"/>
</dbReference>
<dbReference type="EMBL" id="QXGE01002262">
    <property type="protein sequence ID" value="KAE9283406.1"/>
    <property type="molecule type" value="Genomic_DNA"/>
</dbReference>
<dbReference type="Proteomes" id="UP000441208">
    <property type="component" value="Unassembled WGS sequence"/>
</dbReference>
<evidence type="ECO:0000313" key="16">
    <source>
        <dbReference type="Proteomes" id="UP000441208"/>
    </source>
</evidence>
<dbReference type="Proteomes" id="UP000476176">
    <property type="component" value="Unassembled WGS sequence"/>
</dbReference>
<feature type="signal peptide" evidence="1">
    <location>
        <begin position="1"/>
        <end position="21"/>
    </location>
</feature>
<evidence type="ECO:0000313" key="4">
    <source>
        <dbReference type="EMBL" id="KAE9070163.1"/>
    </source>
</evidence>
<evidence type="ECO:0000313" key="9">
    <source>
        <dbReference type="EMBL" id="KAE9217082.1"/>
    </source>
</evidence>
<dbReference type="EMBL" id="QXFZ01001526">
    <property type="protein sequence ID" value="KAE9089003.1"/>
    <property type="molecule type" value="Genomic_DNA"/>
</dbReference>
<reference evidence="11 12" key="1">
    <citation type="submission" date="2018-08" db="EMBL/GenBank/DDBJ databases">
        <title>Genomic investigation of the strawberry pathogen Phytophthora fragariae indicates pathogenicity is determined by transcriptional variation in three key races.</title>
        <authorList>
            <person name="Adams T.M."/>
            <person name="Armitage A.D."/>
            <person name="Sobczyk M.K."/>
            <person name="Bates H.J."/>
            <person name="Dunwell J.M."/>
            <person name="Nellist C.F."/>
            <person name="Harrison R.J."/>
        </authorList>
    </citation>
    <scope>NUCLEOTIDE SEQUENCE [LARGE SCALE GENOMIC DNA]</scope>
    <source>
        <strain evidence="10 13">A4</strain>
        <strain evidence="9 14">BC-1</strain>
        <strain evidence="8 18">BC-23</strain>
        <strain evidence="7 12">NOV-27</strain>
        <strain evidence="4 15">NOV-5</strain>
        <strain evidence="5 16">NOV-71</strain>
        <strain evidence="2 11">NOV-9</strain>
        <strain evidence="6 19">ONT-3</strain>
        <strain evidence="3 17">SCRP245</strain>
    </source>
</reference>
<evidence type="ECO:0000313" key="17">
    <source>
        <dbReference type="Proteomes" id="UP000460718"/>
    </source>
</evidence>
<dbReference type="EMBL" id="QXGF01001616">
    <property type="protein sequence ID" value="KAE8928855.1"/>
    <property type="molecule type" value="Genomic_DNA"/>
</dbReference>
<dbReference type="Proteomes" id="UP000440367">
    <property type="component" value="Unassembled WGS sequence"/>
</dbReference>
<dbReference type="Proteomes" id="UP000433483">
    <property type="component" value="Unassembled WGS sequence"/>
</dbReference>
<organism evidence="2 11">
    <name type="scientific">Phytophthora fragariae</name>
    <dbReference type="NCBI Taxonomy" id="53985"/>
    <lineage>
        <taxon>Eukaryota</taxon>
        <taxon>Sar</taxon>
        <taxon>Stramenopiles</taxon>
        <taxon>Oomycota</taxon>
        <taxon>Peronosporomycetes</taxon>
        <taxon>Peronosporales</taxon>
        <taxon>Peronosporaceae</taxon>
        <taxon>Phytophthora</taxon>
    </lineage>
</organism>
<evidence type="ECO:0000313" key="14">
    <source>
        <dbReference type="Proteomes" id="UP000440367"/>
    </source>
</evidence>